<feature type="domain" description="Major facilitator superfamily (MFS) profile" evidence="5">
    <location>
        <begin position="240"/>
        <end position="442"/>
    </location>
</feature>
<evidence type="ECO:0000256" key="2">
    <source>
        <dbReference type="ARBA" id="ARBA00022989"/>
    </source>
</evidence>
<dbReference type="InterPro" id="IPR011701">
    <property type="entry name" value="MFS"/>
</dbReference>
<feature type="transmembrane region" description="Helical" evidence="4">
    <location>
        <begin position="25"/>
        <end position="47"/>
    </location>
</feature>
<dbReference type="GO" id="GO:0022857">
    <property type="term" value="F:transmembrane transporter activity"/>
    <property type="evidence" value="ECO:0007669"/>
    <property type="project" value="InterPro"/>
</dbReference>
<proteinExistence type="predicted"/>
<dbReference type="OrthoDB" id="9764259at2"/>
<feature type="transmembrane region" description="Helical" evidence="4">
    <location>
        <begin position="93"/>
        <end position="111"/>
    </location>
</feature>
<dbReference type="Pfam" id="PF07690">
    <property type="entry name" value="MFS_1"/>
    <property type="match status" value="1"/>
</dbReference>
<evidence type="ECO:0000313" key="7">
    <source>
        <dbReference type="Proteomes" id="UP000239936"/>
    </source>
</evidence>
<dbReference type="EMBL" id="PPGH01000037">
    <property type="protein sequence ID" value="PQJ95673.1"/>
    <property type="molecule type" value="Genomic_DNA"/>
</dbReference>
<dbReference type="SUPFAM" id="SSF103473">
    <property type="entry name" value="MFS general substrate transporter"/>
    <property type="match status" value="1"/>
</dbReference>
<organism evidence="6 7">
    <name type="scientific">Chromatium okenii</name>
    <dbReference type="NCBI Taxonomy" id="61644"/>
    <lineage>
        <taxon>Bacteria</taxon>
        <taxon>Pseudomonadati</taxon>
        <taxon>Pseudomonadota</taxon>
        <taxon>Gammaproteobacteria</taxon>
        <taxon>Chromatiales</taxon>
        <taxon>Chromatiaceae</taxon>
        <taxon>Chromatium</taxon>
    </lineage>
</organism>
<dbReference type="InterPro" id="IPR020846">
    <property type="entry name" value="MFS_dom"/>
</dbReference>
<feature type="transmembrane region" description="Helical" evidence="4">
    <location>
        <begin position="67"/>
        <end position="86"/>
    </location>
</feature>
<accession>A0A2S7XQ37</accession>
<feature type="transmembrane region" description="Helical" evidence="4">
    <location>
        <begin position="242"/>
        <end position="266"/>
    </location>
</feature>
<dbReference type="PROSITE" id="PS50850">
    <property type="entry name" value="MFS"/>
    <property type="match status" value="1"/>
</dbReference>
<evidence type="ECO:0000256" key="3">
    <source>
        <dbReference type="ARBA" id="ARBA00023136"/>
    </source>
</evidence>
<name>A0A2S7XQ37_9GAMM</name>
<feature type="transmembrane region" description="Helical" evidence="4">
    <location>
        <begin position="342"/>
        <end position="362"/>
    </location>
</feature>
<evidence type="ECO:0000313" key="6">
    <source>
        <dbReference type="EMBL" id="PQJ95673.1"/>
    </source>
</evidence>
<dbReference type="PANTHER" id="PTHR23524:SF1">
    <property type="entry name" value="MRH DOMAIN-CONTAINING PROTEIN-RELATED"/>
    <property type="match status" value="1"/>
</dbReference>
<dbReference type="Proteomes" id="UP000239936">
    <property type="component" value="Unassembled WGS sequence"/>
</dbReference>
<feature type="transmembrane region" description="Helical" evidence="4">
    <location>
        <begin position="278"/>
        <end position="300"/>
    </location>
</feature>
<feature type="transmembrane region" description="Helical" evidence="4">
    <location>
        <begin position="123"/>
        <end position="140"/>
    </location>
</feature>
<protein>
    <submittedName>
        <fullName evidence="6">MFS transporter</fullName>
    </submittedName>
</protein>
<dbReference type="RefSeq" id="WP_105074686.1">
    <property type="nucleotide sequence ID" value="NZ_PPGH01000037.1"/>
</dbReference>
<feature type="transmembrane region" description="Helical" evidence="4">
    <location>
        <begin position="374"/>
        <end position="397"/>
    </location>
</feature>
<keyword evidence="2 4" id="KW-1133">Transmembrane helix</keyword>
<evidence type="ECO:0000256" key="1">
    <source>
        <dbReference type="ARBA" id="ARBA00022692"/>
    </source>
</evidence>
<sequence length="442" mass="46688">MHNQHLSVRIGHLQLAPGIHARHGWTFLAAAFFSIGLMIFISIGQTYILNEHLHIPANEQGAISGNLVFFTEILTLLLFLPAGVLMDRIGRRPVYAAGFLLLALTYVLYPFAESVTALYLDRIIYALAVVTVAGGLSTVMADYPAECSRGKLVAAVGVLSGLGVVIISQGFGSVPKMFINAGFDGITAGRMTHLIVAGLAIAVAVMTWWGLKPGVPICHDERPTVRELLLSGFAQARNPRILLAYSAAFIARGDQSVNAVFLILWGTLAGKAAGLEPAAAVMGGTFIFVIAQIAALVWAPILGPLLDRIDRVSALAVCMGLSAIGNLALLLLDDPLAKHGMIFFILLGIGQISVFLGGQSLIGQEAPLAQRGAVLGAFNVAGAIGILLMTAIGGQLFDHVDPRAPFVVIGFVNILLLVASVYVRIQHHRPPTADDAPPVPIA</sequence>
<feature type="transmembrane region" description="Helical" evidence="4">
    <location>
        <begin position="191"/>
        <end position="211"/>
    </location>
</feature>
<feature type="transmembrane region" description="Helical" evidence="4">
    <location>
        <begin position="403"/>
        <end position="423"/>
    </location>
</feature>
<reference evidence="6 7" key="1">
    <citation type="submission" date="2018-01" db="EMBL/GenBank/DDBJ databases">
        <title>The complete genome sequence of Chromatium okenii LaCa, a purple sulfur bacterium with a turbulent life.</title>
        <authorList>
            <person name="Luedin S.M."/>
            <person name="Liechti N."/>
            <person name="Storelli N."/>
            <person name="Danza F."/>
            <person name="Wittwer M."/>
            <person name="Pothier J.F."/>
            <person name="Tonolla M.A."/>
        </authorList>
    </citation>
    <scope>NUCLEOTIDE SEQUENCE [LARGE SCALE GENOMIC DNA]</scope>
    <source>
        <strain evidence="6 7">LaCa</strain>
    </source>
</reference>
<gene>
    <name evidence="6" type="ORF">CXB77_16510</name>
</gene>
<dbReference type="InterPro" id="IPR036259">
    <property type="entry name" value="MFS_trans_sf"/>
</dbReference>
<feature type="transmembrane region" description="Helical" evidence="4">
    <location>
        <begin position="312"/>
        <end position="330"/>
    </location>
</feature>
<dbReference type="AlphaFoldDB" id="A0A2S7XQ37"/>
<comment type="caution">
    <text evidence="6">The sequence shown here is derived from an EMBL/GenBank/DDBJ whole genome shotgun (WGS) entry which is preliminary data.</text>
</comment>
<feature type="transmembrane region" description="Helical" evidence="4">
    <location>
        <begin position="152"/>
        <end position="171"/>
    </location>
</feature>
<dbReference type="PANTHER" id="PTHR23524">
    <property type="entry name" value="TRANSPORTER, PUTATIVE (AFU_ORTHOLOGUE AFUA_8G04850)-RELATED"/>
    <property type="match status" value="1"/>
</dbReference>
<dbReference type="Gene3D" id="1.20.1250.20">
    <property type="entry name" value="MFS general substrate transporter like domains"/>
    <property type="match status" value="1"/>
</dbReference>
<evidence type="ECO:0000256" key="4">
    <source>
        <dbReference type="SAM" id="Phobius"/>
    </source>
</evidence>
<keyword evidence="1 4" id="KW-0812">Transmembrane</keyword>
<evidence type="ECO:0000259" key="5">
    <source>
        <dbReference type="PROSITE" id="PS50850"/>
    </source>
</evidence>
<keyword evidence="7" id="KW-1185">Reference proteome</keyword>
<keyword evidence="3 4" id="KW-0472">Membrane</keyword>